<dbReference type="HOGENOM" id="CLU_062982_2_0_5"/>
<evidence type="ECO:0000313" key="2">
    <source>
        <dbReference type="EMBL" id="AHD02533.1"/>
    </source>
</evidence>
<evidence type="ECO:0000259" key="1">
    <source>
        <dbReference type="Pfam" id="PF13737"/>
    </source>
</evidence>
<protein>
    <submittedName>
        <fullName evidence="2">Transposase</fullName>
    </submittedName>
</protein>
<sequence>MPEPSPPRCRTTNWSSRTAALRNRGALAVWSDPDMVRQASKSGKRGRPETFSDAAIQTCLRLEMLSGLPLRQAAGRAGSLIRMAGRDWPVPDFPAVCRRQARIAVQIPYRGSGQPLNLLIAFRDIVAQCPAELRMAPMTRGVALAQSSAEALRR</sequence>
<dbReference type="AlphaFoldDB" id="V9VX50"/>
<name>V9VX50_9RHOB</name>
<dbReference type="STRING" id="999552.METH_19545"/>
<dbReference type="InterPro" id="IPR025668">
    <property type="entry name" value="Tnp_DDE_dom"/>
</dbReference>
<reference evidence="2 3" key="1">
    <citation type="submission" date="2013-09" db="EMBL/GenBank/DDBJ databases">
        <authorList>
            <consortium name="DOE Joint Genome Institute"/>
            <person name="Klenk H.-P."/>
            <person name="Huntemann M."/>
            <person name="Han J."/>
            <person name="Chen A."/>
            <person name="Kyrpides N."/>
            <person name="Mavromatis K."/>
            <person name="Markowitz V."/>
            <person name="Palaniappan K."/>
            <person name="Ivanova N."/>
            <person name="Schaumberg A."/>
            <person name="Pati A."/>
            <person name="Liolios K."/>
            <person name="Nordberg H.P."/>
            <person name="Cantor M.N."/>
            <person name="Hua S.X."/>
            <person name="Woyke T."/>
        </authorList>
    </citation>
    <scope>NUCLEOTIDE SEQUENCE [LARGE SCALE GENOMIC DNA]</scope>
    <source>
        <strain evidence="2 3">DSM 14336</strain>
    </source>
</reference>
<proteinExistence type="predicted"/>
<evidence type="ECO:0000313" key="3">
    <source>
        <dbReference type="Proteomes" id="UP000018780"/>
    </source>
</evidence>
<dbReference type="KEGG" id="lmd:METH_19545"/>
<dbReference type="Proteomes" id="UP000018780">
    <property type="component" value="Chromosome"/>
</dbReference>
<gene>
    <name evidence="2" type="ORF">METH_19545</name>
</gene>
<keyword evidence="3" id="KW-1185">Reference proteome</keyword>
<feature type="domain" description="Transposase DDE" evidence="1">
    <location>
        <begin position="23"/>
        <end position="120"/>
    </location>
</feature>
<dbReference type="EMBL" id="CP006773">
    <property type="protein sequence ID" value="AHD02533.1"/>
    <property type="molecule type" value="Genomic_DNA"/>
</dbReference>
<dbReference type="PATRIC" id="fig|999552.6.peg.3877"/>
<organism evidence="2 3">
    <name type="scientific">Leisingera methylohalidivorans DSM 14336</name>
    <dbReference type="NCBI Taxonomy" id="999552"/>
    <lineage>
        <taxon>Bacteria</taxon>
        <taxon>Pseudomonadati</taxon>
        <taxon>Pseudomonadota</taxon>
        <taxon>Alphaproteobacteria</taxon>
        <taxon>Rhodobacterales</taxon>
        <taxon>Roseobacteraceae</taxon>
        <taxon>Leisingera</taxon>
    </lineage>
</organism>
<dbReference type="Pfam" id="PF13737">
    <property type="entry name" value="DDE_Tnp_1_5"/>
    <property type="match status" value="1"/>
</dbReference>
<accession>V9VX50</accession>